<feature type="domain" description="Periplasmic binding protein" evidence="5">
    <location>
        <begin position="41"/>
        <end position="289"/>
    </location>
</feature>
<evidence type="ECO:0000259" key="5">
    <source>
        <dbReference type="Pfam" id="PF13407"/>
    </source>
</evidence>
<dbReference type="EMBL" id="FMPG01000015">
    <property type="protein sequence ID" value="SCT38429.1"/>
    <property type="molecule type" value="Genomic_DNA"/>
</dbReference>
<evidence type="ECO:0000313" key="8">
    <source>
        <dbReference type="Proteomes" id="UP000095412"/>
    </source>
</evidence>
<dbReference type="GO" id="GO:0030246">
    <property type="term" value="F:carbohydrate binding"/>
    <property type="evidence" value="ECO:0007669"/>
    <property type="project" value="UniProtKB-ARBA"/>
</dbReference>
<dbReference type="InterPro" id="IPR028082">
    <property type="entry name" value="Peripla_BP_I"/>
</dbReference>
<evidence type="ECO:0000313" key="7">
    <source>
        <dbReference type="EMBL" id="SCT38429.1"/>
    </source>
</evidence>
<feature type="chain" id="PRO_5009841474" evidence="4">
    <location>
        <begin position="22"/>
        <end position="304"/>
    </location>
</feature>
<proteinExistence type="inferred from homology"/>
<comment type="similarity">
    <text evidence="2">Belongs to the bacterial solute-binding protein 2 family.</text>
</comment>
<dbReference type="CDD" id="cd06323">
    <property type="entry name" value="PBP1_ribose_binding"/>
    <property type="match status" value="1"/>
</dbReference>
<dbReference type="PANTHER" id="PTHR46847">
    <property type="entry name" value="D-ALLOSE-BINDING PERIPLASMIC PROTEIN-RELATED"/>
    <property type="match status" value="1"/>
</dbReference>
<evidence type="ECO:0000256" key="2">
    <source>
        <dbReference type="ARBA" id="ARBA00007639"/>
    </source>
</evidence>
<protein>
    <submittedName>
        <fullName evidence="7">Ribose ABC transporter</fullName>
    </submittedName>
</protein>
<keyword evidence="8" id="KW-1185">Reference proteome</keyword>
<evidence type="ECO:0000256" key="1">
    <source>
        <dbReference type="ARBA" id="ARBA00004196"/>
    </source>
</evidence>
<dbReference type="PROSITE" id="PS51257">
    <property type="entry name" value="PROKAR_LIPOPROTEIN"/>
    <property type="match status" value="1"/>
</dbReference>
<keyword evidence="3 4" id="KW-0732">Signal</keyword>
<gene>
    <name evidence="7" type="primary">rbsB</name>
    <name evidence="7" type="ORF">SAMEA2297795_02391</name>
    <name evidence="6" type="ORF">SAMEA2297796_02300</name>
</gene>
<name>A0A1D4QT61_9STAP</name>
<dbReference type="AlphaFoldDB" id="A0A1D4QT61"/>
<evidence type="ECO:0000256" key="3">
    <source>
        <dbReference type="ARBA" id="ARBA00022729"/>
    </source>
</evidence>
<dbReference type="Proteomes" id="UP000095768">
    <property type="component" value="Unassembled WGS sequence"/>
</dbReference>
<comment type="subcellular location">
    <subcellularLocation>
        <location evidence="1">Cell envelope</location>
    </subcellularLocation>
</comment>
<evidence type="ECO:0000313" key="9">
    <source>
        <dbReference type="Proteomes" id="UP000095768"/>
    </source>
</evidence>
<dbReference type="SUPFAM" id="SSF53822">
    <property type="entry name" value="Periplasmic binding protein-like I"/>
    <property type="match status" value="1"/>
</dbReference>
<dbReference type="OrthoDB" id="9814427at2"/>
<evidence type="ECO:0000313" key="6">
    <source>
        <dbReference type="EMBL" id="SCT38246.1"/>
    </source>
</evidence>
<dbReference type="InterPro" id="IPR025997">
    <property type="entry name" value="SBP_2_dom"/>
</dbReference>
<accession>A0A1D4QT61</accession>
<feature type="signal peptide" evidence="4">
    <location>
        <begin position="1"/>
        <end position="21"/>
    </location>
</feature>
<reference evidence="7 9" key="1">
    <citation type="submission" date="2016-09" db="EMBL/GenBank/DDBJ databases">
        <authorList>
            <consortium name="Pathogen Informatics"/>
        </authorList>
    </citation>
    <scope>NUCLEOTIDE SEQUENCE [LARGE SCALE GENOMIC DNA]</scope>
    <source>
        <strain evidence="7 9">82B</strain>
    </source>
</reference>
<dbReference type="RefSeq" id="WP_069996436.1">
    <property type="nucleotide sequence ID" value="NZ_FMPG01000015.1"/>
</dbReference>
<reference evidence="6 8" key="2">
    <citation type="submission" date="2016-09" db="EMBL/GenBank/DDBJ databases">
        <authorList>
            <consortium name="Pathogen Informatics"/>
            <person name="Sun Q."/>
            <person name="Inoue M."/>
        </authorList>
    </citation>
    <scope>NUCLEOTIDE SEQUENCE [LARGE SCALE GENOMIC DNA]</scope>
    <source>
        <strain evidence="6 8">82C</strain>
    </source>
</reference>
<dbReference type="Pfam" id="PF13407">
    <property type="entry name" value="Peripla_BP_4"/>
    <property type="match status" value="1"/>
</dbReference>
<organism evidence="7 9">
    <name type="scientific">Staphylococcus caeli</name>
    <dbReference type="NCBI Taxonomy" id="2201815"/>
    <lineage>
        <taxon>Bacteria</taxon>
        <taxon>Bacillati</taxon>
        <taxon>Bacillota</taxon>
        <taxon>Bacilli</taxon>
        <taxon>Bacillales</taxon>
        <taxon>Staphylococcaceae</taxon>
        <taxon>Staphylococcus</taxon>
    </lineage>
</organism>
<dbReference type="EMBL" id="FMPI01000022">
    <property type="protein sequence ID" value="SCT38246.1"/>
    <property type="molecule type" value="Genomic_DNA"/>
</dbReference>
<dbReference type="Gene3D" id="3.40.50.2300">
    <property type="match status" value="2"/>
</dbReference>
<dbReference type="GO" id="GO:0030313">
    <property type="term" value="C:cell envelope"/>
    <property type="evidence" value="ECO:0007669"/>
    <property type="project" value="UniProtKB-SubCell"/>
</dbReference>
<sequence>MKKIVISIIAMLLFLTGCSLESPLEKNDSGKSNKKKEDIVIGVSISTLNNPFFVKIKDGIEAEAKKQGIKVKFADAQDDAAKQANDIDDLIQQNVDYLIVNPTDSDAISGSIQIANDQNIPVVTLDREVAKGNVASFIASDNVKGGEMAGKLIVEKFGKDTKVAELEGIPGASATRERGKGFHNVADDSLDVVSKQSAKFNRTEGLNVTQNIMQAHPDIKAIFAQNDEMALGAVEAVGNKDIKVIGFDGNEDAIKSVDNQKLYATVAQQPHLMGAESVKTVIDLIEGKKVEKKHKIPLEMKQQK</sequence>
<dbReference type="PANTHER" id="PTHR46847:SF1">
    <property type="entry name" value="D-ALLOSE-BINDING PERIPLASMIC PROTEIN-RELATED"/>
    <property type="match status" value="1"/>
</dbReference>
<evidence type="ECO:0000256" key="4">
    <source>
        <dbReference type="SAM" id="SignalP"/>
    </source>
</evidence>
<dbReference type="Proteomes" id="UP000095412">
    <property type="component" value="Unassembled WGS sequence"/>
</dbReference>